<feature type="non-terminal residue" evidence="1">
    <location>
        <position position="1"/>
    </location>
</feature>
<dbReference type="EMBL" id="LXQA010147608">
    <property type="protein sequence ID" value="MCI25511.1"/>
    <property type="molecule type" value="Genomic_DNA"/>
</dbReference>
<dbReference type="AlphaFoldDB" id="A0A392QM95"/>
<dbReference type="Proteomes" id="UP000265520">
    <property type="component" value="Unassembled WGS sequence"/>
</dbReference>
<proteinExistence type="predicted"/>
<accession>A0A392QM95</accession>
<name>A0A392QM95_9FABA</name>
<organism evidence="1 2">
    <name type="scientific">Trifolium medium</name>
    <dbReference type="NCBI Taxonomy" id="97028"/>
    <lineage>
        <taxon>Eukaryota</taxon>
        <taxon>Viridiplantae</taxon>
        <taxon>Streptophyta</taxon>
        <taxon>Embryophyta</taxon>
        <taxon>Tracheophyta</taxon>
        <taxon>Spermatophyta</taxon>
        <taxon>Magnoliopsida</taxon>
        <taxon>eudicotyledons</taxon>
        <taxon>Gunneridae</taxon>
        <taxon>Pentapetalae</taxon>
        <taxon>rosids</taxon>
        <taxon>fabids</taxon>
        <taxon>Fabales</taxon>
        <taxon>Fabaceae</taxon>
        <taxon>Papilionoideae</taxon>
        <taxon>50 kb inversion clade</taxon>
        <taxon>NPAAA clade</taxon>
        <taxon>Hologalegina</taxon>
        <taxon>IRL clade</taxon>
        <taxon>Trifolieae</taxon>
        <taxon>Trifolium</taxon>
    </lineage>
</organism>
<evidence type="ECO:0000313" key="1">
    <source>
        <dbReference type="EMBL" id="MCI25511.1"/>
    </source>
</evidence>
<keyword evidence="2" id="KW-1185">Reference proteome</keyword>
<reference evidence="1 2" key="1">
    <citation type="journal article" date="2018" name="Front. Plant Sci.">
        <title>Red Clover (Trifolium pratense) and Zigzag Clover (T. medium) - A Picture of Genomic Similarities and Differences.</title>
        <authorList>
            <person name="Dluhosova J."/>
            <person name="Istvanek J."/>
            <person name="Nedelnik J."/>
            <person name="Repkova J."/>
        </authorList>
    </citation>
    <scope>NUCLEOTIDE SEQUENCE [LARGE SCALE GENOMIC DNA]</scope>
    <source>
        <strain evidence="2">cv. 10/8</strain>
        <tissue evidence="1">Leaf</tissue>
    </source>
</reference>
<protein>
    <submittedName>
        <fullName evidence="1">Uncharacterized protein</fullName>
    </submittedName>
</protein>
<sequence length="49" mass="5855">KESFIERFIPEKMYINGDAGDGKLEACRKIGGSYRKVKLMRERDYRNER</sequence>
<comment type="caution">
    <text evidence="1">The sequence shown here is derived from an EMBL/GenBank/DDBJ whole genome shotgun (WGS) entry which is preliminary data.</text>
</comment>
<evidence type="ECO:0000313" key="2">
    <source>
        <dbReference type="Proteomes" id="UP000265520"/>
    </source>
</evidence>